<dbReference type="PANTHER" id="PTHR13734">
    <property type="entry name" value="TRNA-NUCLEOTIDYLTRANSFERASE"/>
    <property type="match status" value="1"/>
</dbReference>
<sequence>MRAMFMLFIRLSPFPFIYLLLMMLASSTVVSSLRRSYSLAMTSTAAATGTLLLPPKSHMRVLPAFVTLPPLSLAPLPLHACGSKMGSGVPDFWLTGGSPKASSSCQSRPQAPSSRLAAVVSRSTSRSKATSSIDKRTAGVGGGDGMDTAGGRESPSIPLSPAESRLFETMLAVVKDENLGTTLRVAGGWVRDKVLGHWSADGEVDIDIALDNLMGSDFAAMLNGWLAKRGRQVYNVGIISANPTKSKHLETATMRVGSFSIDFVNLRTEAYTDESRIPSMGIGSPEEDAMRRDLTINALFYNLHTGQIEDFCGRGLRDMREGVIRTPLPALTTLLDDPLRVLRAVRFASRLAFSISDELVVAASDPRVHGALAHKVSRERIGSEVDLMMRSGQPARAMGLIAELGLAETVFPVPLTGIEMEGEGGGEGEGKWFPLGLKALKEMELGLRFRHWGLSPAEVRLALYAALLLPLANLRYREKTGKKLNLNSNKKPLEVSRYVFARMLKMKAKDADKLILLHQVVDGFVPFLEEGKEGRREGGKEGGMEVRLKREQIGGLMLQVGPLWRAALLLAAVKCSVREEEGETRAQTMGRDSFVRTGASEGKDGIEGRDGQGEGEGEGKFSYRQAALQVSDYIQSAGLSEIYLQGPPLDGEGLRRVLPGIPHGPPFRLVMDAQVGIWLREPEVGGAEMGRRLREAFPEYG</sequence>
<evidence type="ECO:0000259" key="7">
    <source>
        <dbReference type="Pfam" id="PF01743"/>
    </source>
</evidence>
<dbReference type="Pfam" id="PF12627">
    <property type="entry name" value="PolyA_pol_RNAbd"/>
    <property type="match status" value="1"/>
</dbReference>
<keyword evidence="3" id="KW-0547">Nucleotide-binding</keyword>
<keyword evidence="4 5" id="KW-0694">RNA-binding</keyword>
<dbReference type="GO" id="GO:0001680">
    <property type="term" value="P:tRNA 3'-terminal CCA addition"/>
    <property type="evidence" value="ECO:0007669"/>
    <property type="project" value="TreeGrafter"/>
</dbReference>
<dbReference type="SUPFAM" id="SSF81891">
    <property type="entry name" value="Poly A polymerase C-terminal region-like"/>
    <property type="match status" value="1"/>
</dbReference>
<evidence type="ECO:0000256" key="5">
    <source>
        <dbReference type="RuleBase" id="RU003953"/>
    </source>
</evidence>
<feature type="compositionally biased region" description="Low complexity" evidence="6">
    <location>
        <begin position="113"/>
        <end position="132"/>
    </location>
</feature>
<dbReference type="GO" id="GO:0000166">
    <property type="term" value="F:nucleotide binding"/>
    <property type="evidence" value="ECO:0007669"/>
    <property type="project" value="UniProtKB-KW"/>
</dbReference>
<organism evidence="9 10">
    <name type="scientific">Nannochloropsis salina CCMP1776</name>
    <dbReference type="NCBI Taxonomy" id="1027361"/>
    <lineage>
        <taxon>Eukaryota</taxon>
        <taxon>Sar</taxon>
        <taxon>Stramenopiles</taxon>
        <taxon>Ochrophyta</taxon>
        <taxon>Eustigmatophyceae</taxon>
        <taxon>Eustigmatales</taxon>
        <taxon>Monodopsidaceae</taxon>
        <taxon>Microchloropsis</taxon>
        <taxon>Microchloropsis salina</taxon>
    </lineage>
</organism>
<evidence type="ECO:0000256" key="2">
    <source>
        <dbReference type="ARBA" id="ARBA00022679"/>
    </source>
</evidence>
<dbReference type="Proteomes" id="UP000355283">
    <property type="component" value="Unassembled WGS sequence"/>
</dbReference>
<evidence type="ECO:0000259" key="8">
    <source>
        <dbReference type="Pfam" id="PF12627"/>
    </source>
</evidence>
<dbReference type="EMBL" id="SDOX01000128">
    <property type="protein sequence ID" value="TFJ81417.1"/>
    <property type="molecule type" value="Genomic_DNA"/>
</dbReference>
<evidence type="ECO:0000256" key="1">
    <source>
        <dbReference type="ARBA" id="ARBA00007265"/>
    </source>
</evidence>
<dbReference type="Gene3D" id="1.10.3090.10">
    <property type="entry name" value="cca-adding enzyme, domain 2"/>
    <property type="match status" value="1"/>
</dbReference>
<feature type="compositionally biased region" description="Basic and acidic residues" evidence="6">
    <location>
        <begin position="601"/>
        <end position="620"/>
    </location>
</feature>
<evidence type="ECO:0008006" key="11">
    <source>
        <dbReference type="Google" id="ProtNLM"/>
    </source>
</evidence>
<dbReference type="InterPro" id="IPR002646">
    <property type="entry name" value="PolA_pol_head_dom"/>
</dbReference>
<gene>
    <name evidence="9" type="ORF">NSK_007378</name>
</gene>
<name>A0A4D9CTQ7_9STRA</name>
<keyword evidence="2 5" id="KW-0808">Transferase</keyword>
<dbReference type="SUPFAM" id="SSF81301">
    <property type="entry name" value="Nucleotidyltransferase"/>
    <property type="match status" value="1"/>
</dbReference>
<feature type="compositionally biased region" description="Polar residues" evidence="6">
    <location>
        <begin position="100"/>
        <end position="112"/>
    </location>
</feature>
<dbReference type="GO" id="GO:0003723">
    <property type="term" value="F:RNA binding"/>
    <property type="evidence" value="ECO:0007669"/>
    <property type="project" value="UniProtKB-KW"/>
</dbReference>
<dbReference type="InterPro" id="IPR032828">
    <property type="entry name" value="PolyA_RNA-bd"/>
</dbReference>
<dbReference type="GO" id="GO:0052927">
    <property type="term" value="F:CC tRNA cytidylyltransferase activity"/>
    <property type="evidence" value="ECO:0007669"/>
    <property type="project" value="TreeGrafter"/>
</dbReference>
<dbReference type="GO" id="GO:0052929">
    <property type="term" value="F:ATP:3'-cytidine-cytidine-tRNA adenylyltransferase activity"/>
    <property type="evidence" value="ECO:0007669"/>
    <property type="project" value="TreeGrafter"/>
</dbReference>
<evidence type="ECO:0000256" key="6">
    <source>
        <dbReference type="SAM" id="MobiDB-lite"/>
    </source>
</evidence>
<feature type="region of interest" description="Disordered" evidence="6">
    <location>
        <begin position="100"/>
        <end position="159"/>
    </location>
</feature>
<reference evidence="9 10" key="1">
    <citation type="submission" date="2019-01" db="EMBL/GenBank/DDBJ databases">
        <title>Nuclear Genome Assembly of the Microalgal Biofuel strain Nannochloropsis salina CCMP1776.</title>
        <authorList>
            <person name="Hovde B."/>
        </authorList>
    </citation>
    <scope>NUCLEOTIDE SEQUENCE [LARGE SCALE GENOMIC DNA]</scope>
    <source>
        <strain evidence="9 10">CCMP1776</strain>
    </source>
</reference>
<evidence type="ECO:0000256" key="4">
    <source>
        <dbReference type="ARBA" id="ARBA00022884"/>
    </source>
</evidence>
<feature type="domain" description="Poly A polymerase head" evidence="7">
    <location>
        <begin position="183"/>
        <end position="325"/>
    </location>
</feature>
<dbReference type="PANTHER" id="PTHR13734:SF5">
    <property type="entry name" value="CCA TRNA NUCLEOTIDYLTRANSFERASE, MITOCHONDRIAL"/>
    <property type="match status" value="1"/>
</dbReference>
<comment type="caution">
    <text evidence="9">The sequence shown here is derived from an EMBL/GenBank/DDBJ whole genome shotgun (WGS) entry which is preliminary data.</text>
</comment>
<feature type="domain" description="tRNA nucleotidyltransferase/poly(A) polymerase RNA and SrmB- binding" evidence="8">
    <location>
        <begin position="374"/>
        <end position="412"/>
    </location>
</feature>
<proteinExistence type="inferred from homology"/>
<feature type="region of interest" description="Disordered" evidence="6">
    <location>
        <begin position="595"/>
        <end position="620"/>
    </location>
</feature>
<keyword evidence="10" id="KW-1185">Reference proteome</keyword>
<dbReference type="OrthoDB" id="445712at2759"/>
<dbReference type="InterPro" id="IPR043519">
    <property type="entry name" value="NT_sf"/>
</dbReference>
<evidence type="ECO:0000313" key="10">
    <source>
        <dbReference type="Proteomes" id="UP000355283"/>
    </source>
</evidence>
<comment type="similarity">
    <text evidence="1 5">Belongs to the tRNA nucleotidyltransferase/poly(A) polymerase family.</text>
</comment>
<accession>A0A4D9CTQ7</accession>
<dbReference type="Pfam" id="PF01743">
    <property type="entry name" value="PolyA_pol"/>
    <property type="match status" value="1"/>
</dbReference>
<evidence type="ECO:0000313" key="9">
    <source>
        <dbReference type="EMBL" id="TFJ81417.1"/>
    </source>
</evidence>
<evidence type="ECO:0000256" key="3">
    <source>
        <dbReference type="ARBA" id="ARBA00022741"/>
    </source>
</evidence>
<dbReference type="Gene3D" id="3.30.460.10">
    <property type="entry name" value="Beta Polymerase, domain 2"/>
    <property type="match status" value="1"/>
</dbReference>
<protein>
    <recommendedName>
        <fullName evidence="11">Poly A polymerase head domain-containing protein</fullName>
    </recommendedName>
</protein>
<dbReference type="AlphaFoldDB" id="A0A4D9CTQ7"/>
<dbReference type="CDD" id="cd05398">
    <property type="entry name" value="NT_ClassII-CCAase"/>
    <property type="match status" value="1"/>
</dbReference>